<feature type="domain" description="Peptidase S24/S26A/S26B/S26C" evidence="14">
    <location>
        <begin position="130"/>
        <end position="242"/>
    </location>
</feature>
<evidence type="ECO:0000256" key="3">
    <source>
        <dbReference type="ARBA" id="ARBA00022705"/>
    </source>
</evidence>
<dbReference type="HAMAP" id="MF_00015">
    <property type="entry name" value="LexA"/>
    <property type="match status" value="1"/>
</dbReference>
<dbReference type="InterPro" id="IPR006200">
    <property type="entry name" value="LexA"/>
</dbReference>
<evidence type="ECO:0000256" key="6">
    <source>
        <dbReference type="ARBA" id="ARBA00022813"/>
    </source>
</evidence>
<name>A0ABY5AII6_9ACTO</name>
<evidence type="ECO:0000256" key="9">
    <source>
        <dbReference type="ARBA" id="ARBA00023163"/>
    </source>
</evidence>
<dbReference type="Pfam" id="PF01726">
    <property type="entry name" value="LexA_DNA_bind"/>
    <property type="match status" value="1"/>
</dbReference>
<comment type="similarity">
    <text evidence="1 12 13">Belongs to the peptidase S24 family.</text>
</comment>
<comment type="function">
    <text evidence="12">Represses a number of genes involved in the response to DNA damage (SOS response), including recA and lexA. In the presence of single-stranded DNA, RecA interacts with LexA causing an autocatalytic cleavage which disrupts the DNA-binding part of LexA, leading to derepression of the SOS regulon and eventually DNA repair.</text>
</comment>
<organism evidence="16 17">
    <name type="scientific">Arcanobacterium pinnipediorum</name>
    <dbReference type="NCBI Taxonomy" id="1503041"/>
    <lineage>
        <taxon>Bacteria</taxon>
        <taxon>Bacillati</taxon>
        <taxon>Actinomycetota</taxon>
        <taxon>Actinomycetes</taxon>
        <taxon>Actinomycetales</taxon>
        <taxon>Actinomycetaceae</taxon>
        <taxon>Arcanobacterium</taxon>
    </lineage>
</organism>
<dbReference type="InterPro" id="IPR050077">
    <property type="entry name" value="LexA_repressor"/>
</dbReference>
<dbReference type="Proteomes" id="UP001056109">
    <property type="component" value="Chromosome"/>
</dbReference>
<dbReference type="SUPFAM" id="SSF46785">
    <property type="entry name" value="Winged helix' DNA-binding domain"/>
    <property type="match status" value="1"/>
</dbReference>
<evidence type="ECO:0000256" key="7">
    <source>
        <dbReference type="ARBA" id="ARBA00023015"/>
    </source>
</evidence>
<keyword evidence="10 12" id="KW-0234">DNA repair</keyword>
<evidence type="ECO:0000256" key="12">
    <source>
        <dbReference type="HAMAP-Rule" id="MF_00015"/>
    </source>
</evidence>
<evidence type="ECO:0000256" key="11">
    <source>
        <dbReference type="ARBA" id="ARBA00023236"/>
    </source>
</evidence>
<dbReference type="NCBIfam" id="TIGR00498">
    <property type="entry name" value="lexA"/>
    <property type="match status" value="1"/>
</dbReference>
<evidence type="ECO:0000313" key="16">
    <source>
        <dbReference type="EMBL" id="USR80013.1"/>
    </source>
</evidence>
<dbReference type="InterPro" id="IPR039418">
    <property type="entry name" value="LexA-like"/>
</dbReference>
<dbReference type="PRINTS" id="PR00726">
    <property type="entry name" value="LEXASERPTASE"/>
</dbReference>
<evidence type="ECO:0000256" key="1">
    <source>
        <dbReference type="ARBA" id="ARBA00007484"/>
    </source>
</evidence>
<evidence type="ECO:0000256" key="4">
    <source>
        <dbReference type="ARBA" id="ARBA00022763"/>
    </source>
</evidence>
<dbReference type="InterPro" id="IPR006199">
    <property type="entry name" value="LexA_DNA-bd_dom"/>
</dbReference>
<evidence type="ECO:0000256" key="8">
    <source>
        <dbReference type="ARBA" id="ARBA00023125"/>
    </source>
</evidence>
<evidence type="ECO:0000259" key="15">
    <source>
        <dbReference type="Pfam" id="PF01726"/>
    </source>
</evidence>
<keyword evidence="4 12" id="KW-0227">DNA damage</keyword>
<evidence type="ECO:0000313" key="17">
    <source>
        <dbReference type="Proteomes" id="UP001056109"/>
    </source>
</evidence>
<feature type="active site" description="For autocatalytic cleavage activity" evidence="12">
    <location>
        <position position="209"/>
    </location>
</feature>
<dbReference type="Gene3D" id="1.10.10.10">
    <property type="entry name" value="Winged helix-like DNA-binding domain superfamily/Winged helix DNA-binding domain"/>
    <property type="match status" value="1"/>
</dbReference>
<dbReference type="CDD" id="cd06529">
    <property type="entry name" value="S24_LexA-like"/>
    <property type="match status" value="1"/>
</dbReference>
<comment type="subunit">
    <text evidence="12">Homodimer.</text>
</comment>
<dbReference type="InterPro" id="IPR036286">
    <property type="entry name" value="LexA/Signal_pep-like_sf"/>
</dbReference>
<keyword evidence="5 12" id="KW-0378">Hydrolase</keyword>
<dbReference type="PANTHER" id="PTHR33516">
    <property type="entry name" value="LEXA REPRESSOR"/>
    <property type="match status" value="1"/>
</dbReference>
<proteinExistence type="inferred from homology"/>
<feature type="domain" description="LexA repressor DNA-binding" evidence="15">
    <location>
        <begin position="6"/>
        <end position="68"/>
    </location>
</feature>
<dbReference type="EMBL" id="CP099547">
    <property type="protein sequence ID" value="USR80013.1"/>
    <property type="molecule type" value="Genomic_DNA"/>
</dbReference>
<keyword evidence="17" id="KW-1185">Reference proteome</keyword>
<evidence type="ECO:0000259" key="14">
    <source>
        <dbReference type="Pfam" id="PF00717"/>
    </source>
</evidence>
<dbReference type="InterPro" id="IPR006197">
    <property type="entry name" value="Peptidase_S24_LexA"/>
</dbReference>
<dbReference type="Gene3D" id="2.10.109.10">
    <property type="entry name" value="Umud Fragment, subunit A"/>
    <property type="match status" value="1"/>
</dbReference>
<accession>A0ABY5AII6</accession>
<feature type="site" description="Cleavage; by autolysis" evidence="12">
    <location>
        <begin position="137"/>
        <end position="138"/>
    </location>
</feature>
<keyword evidence="2 12" id="KW-0678">Repressor</keyword>
<feature type="active site" description="For autocatalytic cleavage activity" evidence="12">
    <location>
        <position position="172"/>
    </location>
</feature>
<dbReference type="InterPro" id="IPR036390">
    <property type="entry name" value="WH_DNA-bd_sf"/>
</dbReference>
<dbReference type="PANTHER" id="PTHR33516:SF2">
    <property type="entry name" value="LEXA REPRESSOR-RELATED"/>
    <property type="match status" value="1"/>
</dbReference>
<keyword evidence="3 12" id="KW-0235">DNA replication</keyword>
<keyword evidence="11 12" id="KW-0742">SOS response</keyword>
<dbReference type="InterPro" id="IPR011991">
    <property type="entry name" value="ArsR-like_HTH"/>
</dbReference>
<evidence type="ECO:0000256" key="10">
    <source>
        <dbReference type="ARBA" id="ARBA00023204"/>
    </source>
</evidence>
<evidence type="ECO:0000256" key="5">
    <source>
        <dbReference type="ARBA" id="ARBA00022801"/>
    </source>
</evidence>
<dbReference type="RefSeq" id="WP_252673863.1">
    <property type="nucleotide sequence ID" value="NZ_CP099547.1"/>
</dbReference>
<evidence type="ECO:0000256" key="13">
    <source>
        <dbReference type="RuleBase" id="RU003991"/>
    </source>
</evidence>
<dbReference type="InterPro" id="IPR036388">
    <property type="entry name" value="WH-like_DNA-bd_sf"/>
</dbReference>
<keyword evidence="6 12" id="KW-0068">Autocatalytic cleavage</keyword>
<comment type="catalytic activity">
    <reaction evidence="12">
        <text>Hydrolysis of Ala-|-Gly bond in repressor LexA.</text>
        <dbReference type="EC" id="3.4.21.88"/>
    </reaction>
</comment>
<keyword evidence="7 12" id="KW-0805">Transcription regulation</keyword>
<reference evidence="16" key="1">
    <citation type="submission" date="2022-06" db="EMBL/GenBank/DDBJ databases">
        <title>Complete Genome Sequence of Arcanobacterium pinnipediorum strain DSM 28752 isolated from a harbour seal.</title>
        <authorList>
            <person name="Borowiak M."/>
            <person name="Kreitlow A."/>
            <person name="Alssahen M."/>
            <person name="Malorny B."/>
            <person name="Laemmler C."/>
            <person name="Prenger-Berninghoff E."/>
            <person name="Siebert U."/>
            <person name="Ploetz M."/>
            <person name="Abdulmawjood A."/>
        </authorList>
    </citation>
    <scope>NUCLEOTIDE SEQUENCE</scope>
    <source>
        <strain evidence="16">DSM 28752</strain>
    </source>
</reference>
<gene>
    <name evidence="12 16" type="primary">lexA</name>
    <name evidence="16" type="ORF">NG665_03295</name>
</gene>
<evidence type="ECO:0000256" key="2">
    <source>
        <dbReference type="ARBA" id="ARBA00022491"/>
    </source>
</evidence>
<dbReference type="SUPFAM" id="SSF51306">
    <property type="entry name" value="LexA/Signal peptidase"/>
    <property type="match status" value="1"/>
</dbReference>
<sequence length="248" mass="26953">MPLPSSLSSRQLAIVQALRELITEHGYSPTVREIGQRVGLKSTSSVKHQLDVLLEAGIVTYDPRRSRTLEITELGMRLDTTTGTFSDSTSDHQLSSAHTTIETSNTTPPTTIFPHETTLDPVRSATVTVPLVGRIAAGTPILAEQYVEDTFALPRQLTGSGELFMLQVSGDSMIEAAICDGDWVVVRRQPNAEQGEIVAAMIDGEATVKVLSRTDGHQWLLPRNPDYSPIPADNAQIIGRIVTVLRSL</sequence>
<dbReference type="InterPro" id="IPR015927">
    <property type="entry name" value="Peptidase_S24_S26A/B/C"/>
</dbReference>
<dbReference type="EC" id="3.4.21.88" evidence="12"/>
<dbReference type="GO" id="GO:0004252">
    <property type="term" value="F:serine-type endopeptidase activity"/>
    <property type="evidence" value="ECO:0007669"/>
    <property type="project" value="UniProtKB-EC"/>
</dbReference>
<protein>
    <recommendedName>
        <fullName evidence="12">LexA repressor</fullName>
        <ecNumber evidence="12">3.4.21.88</ecNumber>
    </recommendedName>
</protein>
<dbReference type="Pfam" id="PF00717">
    <property type="entry name" value="Peptidase_S24"/>
    <property type="match status" value="1"/>
</dbReference>
<feature type="DNA-binding region" description="H-T-H motif" evidence="12">
    <location>
        <begin position="31"/>
        <end position="51"/>
    </location>
</feature>
<dbReference type="CDD" id="cd00090">
    <property type="entry name" value="HTH_ARSR"/>
    <property type="match status" value="1"/>
</dbReference>
<keyword evidence="8 12" id="KW-0238">DNA-binding</keyword>
<keyword evidence="9 12" id="KW-0804">Transcription</keyword>